<dbReference type="InterPro" id="IPR003593">
    <property type="entry name" value="AAA+_ATPase"/>
</dbReference>
<evidence type="ECO:0000256" key="4">
    <source>
        <dbReference type="ARBA" id="ARBA00022842"/>
    </source>
</evidence>
<protein>
    <recommendedName>
        <fullName evidence="7">AAA+ ATPase domain-containing protein</fullName>
    </recommendedName>
</protein>
<evidence type="ECO:0000256" key="2">
    <source>
        <dbReference type="ARBA" id="ARBA00007448"/>
    </source>
</evidence>
<dbReference type="GO" id="GO:0016887">
    <property type="term" value="F:ATP hydrolysis activity"/>
    <property type="evidence" value="ECO:0007669"/>
    <property type="project" value="InterPro"/>
</dbReference>
<dbReference type="Gene3D" id="3.40.50.300">
    <property type="entry name" value="P-loop containing nucleotide triphosphate hydrolases"/>
    <property type="match status" value="1"/>
</dbReference>
<dbReference type="SMART" id="SM00382">
    <property type="entry name" value="AAA"/>
    <property type="match status" value="1"/>
</dbReference>
<dbReference type="CDD" id="cd19510">
    <property type="entry name" value="RecA-like_BCS1"/>
    <property type="match status" value="1"/>
</dbReference>
<proteinExistence type="inferred from homology"/>
<keyword evidence="4" id="KW-0460">Magnesium</keyword>
<dbReference type="GO" id="GO:0005524">
    <property type="term" value="F:ATP binding"/>
    <property type="evidence" value="ECO:0007669"/>
    <property type="project" value="UniProtKB-KW"/>
</dbReference>
<dbReference type="InterPro" id="IPR027417">
    <property type="entry name" value="P-loop_NTPase"/>
</dbReference>
<dbReference type="InterPro" id="IPR025753">
    <property type="entry name" value="AAA_N_dom"/>
</dbReference>
<dbReference type="Pfam" id="PF25568">
    <property type="entry name" value="AAA_lid_At3g28540"/>
    <property type="match status" value="1"/>
</dbReference>
<evidence type="ECO:0000256" key="6">
    <source>
        <dbReference type="RuleBase" id="RU003651"/>
    </source>
</evidence>
<evidence type="ECO:0000313" key="8">
    <source>
        <dbReference type="EMBL" id="KAE8057151.1"/>
    </source>
</evidence>
<dbReference type="EMBL" id="CM017325">
    <property type="protein sequence ID" value="KAE8057151.1"/>
    <property type="molecule type" value="Genomic_DNA"/>
</dbReference>
<dbReference type="InterPro" id="IPR058017">
    <property type="entry name" value="At3g28540-like_C"/>
</dbReference>
<reference evidence="8 9" key="1">
    <citation type="submission" date="2019-06" db="EMBL/GenBank/DDBJ databases">
        <title>A chromosomal-level reference genome of Carpinus fangiana (Coryloideae, Betulaceae).</title>
        <authorList>
            <person name="Yang X."/>
            <person name="Wang Z."/>
            <person name="Zhang L."/>
            <person name="Hao G."/>
            <person name="Liu J."/>
            <person name="Yang Y."/>
        </authorList>
    </citation>
    <scope>NUCLEOTIDE SEQUENCE [LARGE SCALE GENOMIC DNA]</scope>
    <source>
        <strain evidence="8">Cfa_2016G</strain>
        <tissue evidence="8">Leaf</tissue>
    </source>
</reference>
<dbReference type="GO" id="GO:0006950">
    <property type="term" value="P:response to stress"/>
    <property type="evidence" value="ECO:0007669"/>
    <property type="project" value="UniProtKB-ARBA"/>
</dbReference>
<dbReference type="InterPro" id="IPR050747">
    <property type="entry name" value="Mitochondrial_chaperone_BCS1"/>
</dbReference>
<name>A0A5N6R935_9ROSI</name>
<gene>
    <name evidence="8" type="ORF">FH972_013864</name>
</gene>
<dbReference type="Gene3D" id="6.10.280.40">
    <property type="match status" value="1"/>
</dbReference>
<feature type="domain" description="AAA+ ATPase" evidence="7">
    <location>
        <begin position="269"/>
        <end position="405"/>
    </location>
</feature>
<comment type="similarity">
    <text evidence="2">Belongs to the AAA ATPase family. BCS1 subfamily.</text>
</comment>
<evidence type="ECO:0000256" key="3">
    <source>
        <dbReference type="ARBA" id="ARBA00022801"/>
    </source>
</evidence>
<dbReference type="InterPro" id="IPR003960">
    <property type="entry name" value="ATPase_AAA_CS"/>
</dbReference>
<keyword evidence="6" id="KW-0067">ATP-binding</keyword>
<evidence type="ECO:0000256" key="1">
    <source>
        <dbReference type="ARBA" id="ARBA00001946"/>
    </source>
</evidence>
<accession>A0A5N6R935</accession>
<comment type="catalytic activity">
    <reaction evidence="5">
        <text>ATP + H2O = ADP + phosphate + H(+)</text>
        <dbReference type="Rhea" id="RHEA:13065"/>
        <dbReference type="ChEBI" id="CHEBI:15377"/>
        <dbReference type="ChEBI" id="CHEBI:15378"/>
        <dbReference type="ChEBI" id="CHEBI:30616"/>
        <dbReference type="ChEBI" id="CHEBI:43474"/>
        <dbReference type="ChEBI" id="CHEBI:456216"/>
    </reaction>
</comment>
<dbReference type="InterPro" id="IPR003959">
    <property type="entry name" value="ATPase_AAA_core"/>
</dbReference>
<keyword evidence="9" id="KW-1185">Reference proteome</keyword>
<organism evidence="8 9">
    <name type="scientific">Carpinus fangiana</name>
    <dbReference type="NCBI Taxonomy" id="176857"/>
    <lineage>
        <taxon>Eukaryota</taxon>
        <taxon>Viridiplantae</taxon>
        <taxon>Streptophyta</taxon>
        <taxon>Embryophyta</taxon>
        <taxon>Tracheophyta</taxon>
        <taxon>Spermatophyta</taxon>
        <taxon>Magnoliopsida</taxon>
        <taxon>eudicotyledons</taxon>
        <taxon>Gunneridae</taxon>
        <taxon>Pentapetalae</taxon>
        <taxon>rosids</taxon>
        <taxon>fabids</taxon>
        <taxon>Fagales</taxon>
        <taxon>Betulaceae</taxon>
        <taxon>Carpinus</taxon>
    </lineage>
</organism>
<keyword evidence="3" id="KW-0378">Hydrolase</keyword>
<evidence type="ECO:0000256" key="5">
    <source>
        <dbReference type="ARBA" id="ARBA00049360"/>
    </source>
</evidence>
<dbReference type="SUPFAM" id="SSF52540">
    <property type="entry name" value="P-loop containing nucleoside triphosphate hydrolases"/>
    <property type="match status" value="1"/>
</dbReference>
<keyword evidence="6" id="KW-0547">Nucleotide-binding</keyword>
<evidence type="ECO:0000259" key="7">
    <source>
        <dbReference type="SMART" id="SM00382"/>
    </source>
</evidence>
<sequence>MASSKTPLVDQILHNFKAFQIRMLCSPETIASSKTILSVAATLTASAVLFRNIAYDLVPETLQGYFHSRLHKLTTCLSSQLTVVIDESDGLTPNQMFEAANLYLGAKLSPLTQRVKVHKPEKEKELAVTIDRDQEMVDIYKGMKLRWVLVSSPIDKPVSDRKSNRSDAFSRSEARRFELSFHKKHRNRVLSSYLPYILQQAKAIREERKTVKLHTIDYNGTDYWSSINLDHPATFGTMAMDPEIKKALIEDLDRFTGRKEYYSRVGKAWKRGYLLYGPPGTGKSSLVAAMANYLKFDIYDMDLKEVQCNSDLRRLLIGMGSQSILVIEDIDCSAELQNRELSNEAKSVEDDKVTLSGLLNFIDGLWSSCGDERIIVFTTNHKDRLDPALLRPGRMDVHLHMSYCSFSGFKTLASNYLQIQEHPLFEDIEDSLEKTEATPAEIARELMKSDNVDIALQGLIKFLQIKKEENLVALWTNNLS</sequence>
<dbReference type="PROSITE" id="PS00674">
    <property type="entry name" value="AAA"/>
    <property type="match status" value="1"/>
</dbReference>
<dbReference type="PANTHER" id="PTHR23070">
    <property type="entry name" value="BCS1 AAA-TYPE ATPASE"/>
    <property type="match status" value="1"/>
</dbReference>
<dbReference type="Pfam" id="PF00004">
    <property type="entry name" value="AAA"/>
    <property type="match status" value="1"/>
</dbReference>
<evidence type="ECO:0000313" key="9">
    <source>
        <dbReference type="Proteomes" id="UP000327013"/>
    </source>
</evidence>
<comment type="cofactor">
    <cofactor evidence="1">
        <name>Mg(2+)</name>
        <dbReference type="ChEBI" id="CHEBI:18420"/>
    </cofactor>
</comment>
<dbReference type="OrthoDB" id="10251412at2759"/>
<dbReference type="Proteomes" id="UP000327013">
    <property type="component" value="Chromosome 5"/>
</dbReference>
<dbReference type="AlphaFoldDB" id="A0A5N6R935"/>
<dbReference type="Pfam" id="PF14363">
    <property type="entry name" value="AAA_assoc"/>
    <property type="match status" value="1"/>
</dbReference>